<proteinExistence type="predicted"/>
<keyword evidence="1" id="KW-1185">Reference proteome</keyword>
<evidence type="ECO:0000313" key="1">
    <source>
        <dbReference type="Proteomes" id="UP000515153"/>
    </source>
</evidence>
<evidence type="ECO:0000313" key="2">
    <source>
        <dbReference type="RefSeq" id="XP_030980721.1"/>
    </source>
</evidence>
<protein>
    <submittedName>
        <fullName evidence="2">Uncharacterized protein</fullName>
    </submittedName>
</protein>
<reference evidence="2" key="3">
    <citation type="submission" date="2025-08" db="UniProtKB">
        <authorList>
            <consortium name="RefSeq"/>
        </authorList>
    </citation>
    <scope>IDENTIFICATION</scope>
    <source>
        <strain evidence="2">NI907</strain>
    </source>
</reference>
<dbReference type="KEGG" id="pgri:PgNI_07527"/>
<name>A0A6P8B0G0_PYRGI</name>
<dbReference type="AlphaFoldDB" id="A0A6P8B0G0"/>
<dbReference type="RefSeq" id="XP_030980721.1">
    <property type="nucleotide sequence ID" value="XM_031127537.1"/>
</dbReference>
<gene>
    <name evidence="2" type="ORF">PgNI_07527</name>
</gene>
<dbReference type="GeneID" id="41962446"/>
<accession>A0A6P8B0G0</accession>
<reference evidence="2" key="2">
    <citation type="submission" date="2019-10" db="EMBL/GenBank/DDBJ databases">
        <authorList>
            <consortium name="NCBI Genome Project"/>
        </authorList>
    </citation>
    <scope>NUCLEOTIDE SEQUENCE</scope>
    <source>
        <strain evidence="2">NI907</strain>
    </source>
</reference>
<dbReference type="Proteomes" id="UP000515153">
    <property type="component" value="Unplaced"/>
</dbReference>
<sequence>MEVSADQSVQLPITTFESNVVGPRAISIPTVVGLFFGSGSKLSLFDAGTRCRRIPALVFEMGQIRRFTALANVVVTETS</sequence>
<organism evidence="1 2">
    <name type="scientific">Pyricularia grisea</name>
    <name type="common">Crabgrass-specific blast fungus</name>
    <name type="synonym">Magnaporthe grisea</name>
    <dbReference type="NCBI Taxonomy" id="148305"/>
    <lineage>
        <taxon>Eukaryota</taxon>
        <taxon>Fungi</taxon>
        <taxon>Dikarya</taxon>
        <taxon>Ascomycota</taxon>
        <taxon>Pezizomycotina</taxon>
        <taxon>Sordariomycetes</taxon>
        <taxon>Sordariomycetidae</taxon>
        <taxon>Magnaporthales</taxon>
        <taxon>Pyriculariaceae</taxon>
        <taxon>Pyricularia</taxon>
    </lineage>
</organism>
<reference evidence="2" key="1">
    <citation type="journal article" date="2019" name="Mol. Biol. Evol.">
        <title>Blast fungal genomes show frequent chromosomal changes, gene gains and losses, and effector gene turnover.</title>
        <authorList>
            <person name="Gomez Luciano L.B."/>
            <person name="Jason Tsai I."/>
            <person name="Chuma I."/>
            <person name="Tosa Y."/>
            <person name="Chen Y.H."/>
            <person name="Li J.Y."/>
            <person name="Li M.Y."/>
            <person name="Jade Lu M.Y."/>
            <person name="Nakayashiki H."/>
            <person name="Li W.H."/>
        </authorList>
    </citation>
    <scope>NUCLEOTIDE SEQUENCE</scope>
    <source>
        <strain evidence="2">NI907</strain>
    </source>
</reference>